<proteinExistence type="predicted"/>
<sequence length="87" mass="9623">MKKLVMIISLMSLMMAFFIMVVPAAMADTISPNDYVKLVAYNSLEGAGIMTYAVSHDKGTTTAFEYDTFCIQENCQGRLKNVIKSPC</sequence>
<name>E1YBQ5_9BACT</name>
<accession>E1YBQ5</accession>
<protein>
    <submittedName>
        <fullName evidence="2">Uncharacterized protein</fullName>
    </submittedName>
</protein>
<gene>
    <name evidence="2" type="ORF">N47_G33230</name>
</gene>
<organism evidence="2">
    <name type="scientific">uncultured Desulfobacterium sp</name>
    <dbReference type="NCBI Taxonomy" id="201089"/>
    <lineage>
        <taxon>Bacteria</taxon>
        <taxon>Pseudomonadati</taxon>
        <taxon>Thermodesulfobacteriota</taxon>
        <taxon>Desulfobacteria</taxon>
        <taxon>Desulfobacterales</taxon>
        <taxon>Desulfobacteriaceae</taxon>
        <taxon>Desulfobacterium</taxon>
        <taxon>environmental samples</taxon>
    </lineage>
</organism>
<evidence type="ECO:0000256" key="1">
    <source>
        <dbReference type="SAM" id="SignalP"/>
    </source>
</evidence>
<keyword evidence="1" id="KW-0732">Signal</keyword>
<reference evidence="2" key="1">
    <citation type="journal article" date="2011" name="Environ. Microbiol.">
        <title>Genomic insights into the metabolic potential of the polycyclic aromatic hydrocarbon degrading sulfate-reducing Deltaproteobacterium N47.</title>
        <authorList>
            <person name="Bergmann F."/>
            <person name="Selesi D."/>
            <person name="Weinmaier T."/>
            <person name="Tischler P."/>
            <person name="Rattei T."/>
            <person name="Meckenstock R.U."/>
        </authorList>
    </citation>
    <scope>NUCLEOTIDE SEQUENCE</scope>
</reference>
<dbReference type="EMBL" id="FR695868">
    <property type="protein sequence ID" value="CBX27999.1"/>
    <property type="molecule type" value="Genomic_DNA"/>
</dbReference>
<feature type="signal peptide" evidence="1">
    <location>
        <begin position="1"/>
        <end position="27"/>
    </location>
</feature>
<evidence type="ECO:0000313" key="2">
    <source>
        <dbReference type="EMBL" id="CBX27999.1"/>
    </source>
</evidence>
<feature type="chain" id="PRO_5003154869" evidence="1">
    <location>
        <begin position="28"/>
        <end position="87"/>
    </location>
</feature>
<dbReference type="AlphaFoldDB" id="E1YBQ5"/>